<dbReference type="PANTHER" id="PTHR22306:SF2">
    <property type="entry name" value="CHROMOSOME 7 OPEN READING FRAME 50"/>
    <property type="match status" value="1"/>
</dbReference>
<dbReference type="PANTHER" id="PTHR22306">
    <property type="entry name" value="CHROMOSOME 7 OPEN READING FRAME 50"/>
    <property type="match status" value="1"/>
</dbReference>
<feature type="compositionally biased region" description="Basic and acidic residues" evidence="1">
    <location>
        <begin position="218"/>
        <end position="235"/>
    </location>
</feature>
<gene>
    <name evidence="3" type="ORF">KLDO_g331</name>
</gene>
<organism evidence="3 4">
    <name type="scientific">Kluyveromyces dobzhanskii CBS 2104</name>
    <dbReference type="NCBI Taxonomy" id="1427455"/>
    <lineage>
        <taxon>Eukaryota</taxon>
        <taxon>Fungi</taxon>
        <taxon>Dikarya</taxon>
        <taxon>Ascomycota</taxon>
        <taxon>Saccharomycotina</taxon>
        <taxon>Saccharomycetes</taxon>
        <taxon>Saccharomycetales</taxon>
        <taxon>Saccharomycetaceae</taxon>
        <taxon>Kluyveromyces</taxon>
    </lineage>
</organism>
<dbReference type="Proteomes" id="UP000031516">
    <property type="component" value="Unassembled WGS sequence"/>
</dbReference>
<protein>
    <submittedName>
        <fullName evidence="3">WGS project CCBQ000000000 data, contig 00107</fullName>
    </submittedName>
</protein>
<name>A0A0A8L164_9SACH</name>
<dbReference type="InterPro" id="IPR019327">
    <property type="entry name" value="WKF"/>
</dbReference>
<dbReference type="OrthoDB" id="10261563at2759"/>
<feature type="domain" description="WKF" evidence="2">
    <location>
        <begin position="94"/>
        <end position="188"/>
    </location>
</feature>
<evidence type="ECO:0000313" key="4">
    <source>
        <dbReference type="Proteomes" id="UP000031516"/>
    </source>
</evidence>
<dbReference type="AlphaFoldDB" id="A0A0A8L164"/>
<dbReference type="Pfam" id="PF10180">
    <property type="entry name" value="WKF"/>
    <property type="match status" value="1"/>
</dbReference>
<comment type="caution">
    <text evidence="3">The sequence shown here is derived from an EMBL/GenBank/DDBJ whole genome shotgun (WGS) entry which is preliminary data.</text>
</comment>
<sequence length="281" mass="32032">MSEHVPAWKRFQIRKSDEGKKAEDELDSLIVSTHLSTGSLSKKEKKRIIRGGNADGASTGNRVAKKSKDRKREKLAKEDRLKKKDSVLKDQLRYLIDFYTLKLELELPEAVKELPSVSENVKIVSPTEETERNVVRDVWKYSKQKQNWLIKHFFIVDEIPSAFDPLLVKYFQDLQGGSKDRLQASCLETVEKQNKYLQKQKDDMAKLVLGEVNVPSEGQEKESADNESKDKDTDLKVSAASNVAEAKESDKTNELLPPSTELLERVCSMLDSWGVKYELDS</sequence>
<evidence type="ECO:0000259" key="2">
    <source>
        <dbReference type="Pfam" id="PF10180"/>
    </source>
</evidence>
<accession>A0A0A8L164</accession>
<keyword evidence="4" id="KW-1185">Reference proteome</keyword>
<feature type="region of interest" description="Disordered" evidence="1">
    <location>
        <begin position="36"/>
        <end position="76"/>
    </location>
</feature>
<evidence type="ECO:0000256" key="1">
    <source>
        <dbReference type="SAM" id="MobiDB-lite"/>
    </source>
</evidence>
<proteinExistence type="predicted"/>
<feature type="region of interest" description="Disordered" evidence="1">
    <location>
        <begin position="212"/>
        <end position="256"/>
    </location>
</feature>
<evidence type="ECO:0000313" key="3">
    <source>
        <dbReference type="EMBL" id="CDO92001.1"/>
    </source>
</evidence>
<reference evidence="3 4" key="1">
    <citation type="submission" date="2014-03" db="EMBL/GenBank/DDBJ databases">
        <title>The genome of Kluyveromyces dobzhanskii.</title>
        <authorList>
            <person name="Nystedt B."/>
            <person name="Astrom S."/>
        </authorList>
    </citation>
    <scope>NUCLEOTIDE SEQUENCE [LARGE SCALE GENOMIC DNA]</scope>
    <source>
        <strain evidence="3 4">CBS 2104</strain>
    </source>
</reference>
<dbReference type="EMBL" id="CCBQ010000004">
    <property type="protein sequence ID" value="CDO92001.1"/>
    <property type="molecule type" value="Genomic_DNA"/>
</dbReference>